<dbReference type="Proteomes" id="UP000662931">
    <property type="component" value="Chromosome 2"/>
</dbReference>
<organism evidence="3 4">
    <name type="scientific">Eeniella nana</name>
    <name type="common">Yeast</name>
    <name type="synonym">Brettanomyces nanus</name>
    <dbReference type="NCBI Taxonomy" id="13502"/>
    <lineage>
        <taxon>Eukaryota</taxon>
        <taxon>Fungi</taxon>
        <taxon>Dikarya</taxon>
        <taxon>Ascomycota</taxon>
        <taxon>Saccharomycotina</taxon>
        <taxon>Pichiomycetes</taxon>
        <taxon>Pichiales</taxon>
        <taxon>Pichiaceae</taxon>
        <taxon>Brettanomyces</taxon>
    </lineage>
</organism>
<dbReference type="SUPFAM" id="SSF48403">
    <property type="entry name" value="Ankyrin repeat"/>
    <property type="match status" value="1"/>
</dbReference>
<dbReference type="Gene3D" id="1.20.1050.80">
    <property type="entry name" value="VPS9 domain"/>
    <property type="match status" value="1"/>
</dbReference>
<dbReference type="AlphaFoldDB" id="A0A875S779"/>
<dbReference type="GO" id="GO:0097422">
    <property type="term" value="C:tubular endosome"/>
    <property type="evidence" value="ECO:0007669"/>
    <property type="project" value="TreeGrafter"/>
</dbReference>
<dbReference type="GO" id="GO:0005770">
    <property type="term" value="C:late endosome"/>
    <property type="evidence" value="ECO:0007669"/>
    <property type="project" value="TreeGrafter"/>
</dbReference>
<evidence type="ECO:0000256" key="1">
    <source>
        <dbReference type="ARBA" id="ARBA00007428"/>
    </source>
</evidence>
<evidence type="ECO:0000313" key="3">
    <source>
        <dbReference type="EMBL" id="QPG75034.1"/>
    </source>
</evidence>
<dbReference type="GO" id="GO:0000149">
    <property type="term" value="F:SNARE binding"/>
    <property type="evidence" value="ECO:0007669"/>
    <property type="project" value="TreeGrafter"/>
</dbReference>
<dbReference type="GO" id="GO:0005886">
    <property type="term" value="C:plasma membrane"/>
    <property type="evidence" value="ECO:0007669"/>
    <property type="project" value="TreeGrafter"/>
</dbReference>
<sequence>MSISNLPPQRPQHTISLHSQLPSLDNPFLNALFNNTKINSNNSLHDVVDQISKYPGDYIILVPDTKFLLLSVDQDTDKSYKELSTESDFIQSHIIKVNLHKYESSIPNSISSKQLTTLNNKTITIRKSLIQNVKGFKHDFSVRILDQLFFRSFANYIPFGTNFHLFMIEEALIGNPLYSGLKKVKNLELVVPKKLSSYIDLDVTDDDAGIGLDTSPISFDDVLREVPQLGAEVGEPFKRLFQEFSVRNVTTEIELSDAFTGVMSKGSSVVNSLSDSICKDIYTQFPDLDLRQAIFNYIEMNIYDRFWARYLEIHPHREDSIVNKAYTRLKDLSITQVGLPERWFVDPDKFISLEKRVLSAIAEFRKLEFATTTFEKCSIICRTFRYLSDRTSVASKSSNGSLIDADTLISLFLLVVSHAGVFNLNSHLNYIRSYSFMDDSLESGFVGYALSSFEAVLNYYDDKSSLKQLEQYSDKNNELWQLIISVSSDSNENNTENDASNDNNIIKKVCHLIDPFDDGINIHWDCFLRSRTLNGESCLMLALLQNNFKLFKAMLDYRFVFTLDDILEDRSIDGLNLLNAALQLKHPLVGELADIILQAEEGEIESYSNAKDNKRRLLGHFLFHDYRLIPKFGRYIDWRAKDITGKTPFFTIVRCYDHPNYVDLLKVTMKSISAWYEMKGMRFDYKDHIDNKGNTLIHAIKDGQSLKQFLSEYLCLNLNYFNNNQQTPLMQYVRYNRLSNIEAILRDSRLDLLISDHRYQLTAEDYIKVEKIQDSDDSNQRANRKIMDLLDSELNRRYAVSYNGCSCCAVRVKFDANRDLCIYFRYYDDNESRMIIHSYTDFKKFFKLLKLQYAETYIGNNQVWLPGYIEISDRLNINYSKKFCLNRLLLTVNLLLSCIRFNPSLRESKITKDFLSVQKPLNEMNYLKKKQKNEENRRQEILGSDDSRLYMLKPEEVGNYKTFLKFSNAELMRLSRSLDRFYRMECFMHMKRGDLEYVKENLVYFVARSGKKESIEENLGSIPWKLLHKLADRQRDIHNLEIATYKDIFVESLKLLRESVVELTNCILRFFQGKISCWWKLYGEIKGIGDELVKILRVEKGKSAQSAAASSSSSSSSSPLSSPTVLNQVLLEVGTLIGTIDNDSAKELRSKMATTNGIYGLFESNGGYLSGIIEKRREDYTVKLIERFKKLKNEMIMLNIDLKKEYEDLCIELNNFYEFRGKVMNFAFNNLAKDRIQTLRLQKEMMMNYKSWENV</sequence>
<dbReference type="PANTHER" id="PTHR24170">
    <property type="entry name" value="ANKYRIN REPEAT DOMAIN-CONTAINING PROTEIN 27"/>
    <property type="match status" value="1"/>
</dbReference>
<evidence type="ECO:0000259" key="2">
    <source>
        <dbReference type="PROSITE" id="PS51205"/>
    </source>
</evidence>
<dbReference type="OrthoDB" id="7464126at2759"/>
<dbReference type="PROSITE" id="PS51205">
    <property type="entry name" value="VPS9"/>
    <property type="match status" value="1"/>
</dbReference>
<protein>
    <recommendedName>
        <fullName evidence="2">VPS9 domain-containing protein</fullName>
    </recommendedName>
</protein>
<evidence type="ECO:0000313" key="4">
    <source>
        <dbReference type="Proteomes" id="UP000662931"/>
    </source>
</evidence>
<dbReference type="InterPro" id="IPR037191">
    <property type="entry name" value="VPS9_dom_sf"/>
</dbReference>
<reference evidence="3" key="1">
    <citation type="submission" date="2020-10" db="EMBL/GenBank/DDBJ databases">
        <authorList>
            <person name="Roach M.J.R."/>
        </authorList>
    </citation>
    <scope>NUCLEOTIDE SEQUENCE</scope>
    <source>
        <strain evidence="3">CBS 1945</strain>
    </source>
</reference>
<dbReference type="Pfam" id="PF02204">
    <property type="entry name" value="VPS9"/>
    <property type="match status" value="1"/>
</dbReference>
<name>A0A875S779_EENNA</name>
<dbReference type="GO" id="GO:0005085">
    <property type="term" value="F:guanyl-nucleotide exchange factor activity"/>
    <property type="evidence" value="ECO:0007669"/>
    <property type="project" value="TreeGrafter"/>
</dbReference>
<dbReference type="KEGG" id="bnn:FOA43_002374"/>
<dbReference type="GeneID" id="62195775"/>
<dbReference type="InterPro" id="IPR051248">
    <property type="entry name" value="UPF0507/Ank_repeat_27"/>
</dbReference>
<dbReference type="PANTHER" id="PTHR24170:SF1">
    <property type="entry name" value="DOMAIN PROTEIN, PUTATIVE (AFU_ORTHOLOGUE AFUA_1G09870)-RELATED"/>
    <property type="match status" value="1"/>
</dbReference>
<gene>
    <name evidence="3" type="ORF">FOA43_002374</name>
</gene>
<dbReference type="EMBL" id="CP064813">
    <property type="protein sequence ID" value="QPG75034.1"/>
    <property type="molecule type" value="Genomic_DNA"/>
</dbReference>
<dbReference type="GO" id="GO:0030133">
    <property type="term" value="C:transport vesicle"/>
    <property type="evidence" value="ECO:0007669"/>
    <property type="project" value="TreeGrafter"/>
</dbReference>
<dbReference type="SUPFAM" id="SSF109993">
    <property type="entry name" value="VPS9 domain"/>
    <property type="match status" value="1"/>
</dbReference>
<dbReference type="RefSeq" id="XP_038778599.1">
    <property type="nucleotide sequence ID" value="XM_038922671.1"/>
</dbReference>
<dbReference type="InterPro" id="IPR036770">
    <property type="entry name" value="Ankyrin_rpt-contain_sf"/>
</dbReference>
<proteinExistence type="inferred from homology"/>
<dbReference type="GO" id="GO:0045022">
    <property type="term" value="P:early endosome to late endosome transport"/>
    <property type="evidence" value="ECO:0007669"/>
    <property type="project" value="TreeGrafter"/>
</dbReference>
<dbReference type="GO" id="GO:0005769">
    <property type="term" value="C:early endosome"/>
    <property type="evidence" value="ECO:0007669"/>
    <property type="project" value="TreeGrafter"/>
</dbReference>
<comment type="similarity">
    <text evidence="1">Belongs to the UPF0507 family.</text>
</comment>
<keyword evidence="4" id="KW-1185">Reference proteome</keyword>
<accession>A0A875S779</accession>
<feature type="domain" description="VPS9" evidence="2">
    <location>
        <begin position="316"/>
        <end position="469"/>
    </location>
</feature>
<dbReference type="Gene3D" id="1.25.40.20">
    <property type="entry name" value="Ankyrin repeat-containing domain"/>
    <property type="match status" value="1"/>
</dbReference>
<dbReference type="InterPro" id="IPR003123">
    <property type="entry name" value="VPS9"/>
</dbReference>